<dbReference type="EMBL" id="FNMZ01000003">
    <property type="protein sequence ID" value="SDX00114.1"/>
    <property type="molecule type" value="Genomic_DNA"/>
</dbReference>
<evidence type="ECO:0000256" key="3">
    <source>
        <dbReference type="ARBA" id="ARBA00022840"/>
    </source>
</evidence>
<gene>
    <name evidence="5" type="ORF">SAMN05444336_10310</name>
</gene>
<evidence type="ECO:0000313" key="6">
    <source>
        <dbReference type="Proteomes" id="UP000199118"/>
    </source>
</evidence>
<dbReference type="RefSeq" id="WP_092681082.1">
    <property type="nucleotide sequence ID" value="NZ_FNMZ01000003.1"/>
</dbReference>
<keyword evidence="6" id="KW-1185">Reference proteome</keyword>
<evidence type="ECO:0000313" key="5">
    <source>
        <dbReference type="EMBL" id="SDX00114.1"/>
    </source>
</evidence>
<accession>A0A1H2Y634</accession>
<dbReference type="GO" id="GO:0005886">
    <property type="term" value="C:plasma membrane"/>
    <property type="evidence" value="ECO:0007669"/>
    <property type="project" value="TreeGrafter"/>
</dbReference>
<dbReference type="GO" id="GO:0016887">
    <property type="term" value="F:ATP hydrolysis activity"/>
    <property type="evidence" value="ECO:0007669"/>
    <property type="project" value="InterPro"/>
</dbReference>
<dbReference type="OrthoDB" id="9806149at2"/>
<keyword evidence="3 5" id="KW-0067">ATP-binding</keyword>
<dbReference type="PANTHER" id="PTHR45772">
    <property type="entry name" value="CONSERVED COMPONENT OF ABC TRANSPORTER FOR NATURAL AMINO ACIDS-RELATED"/>
    <property type="match status" value="1"/>
</dbReference>
<evidence type="ECO:0000259" key="4">
    <source>
        <dbReference type="PROSITE" id="PS50893"/>
    </source>
</evidence>
<dbReference type="SUPFAM" id="SSF52540">
    <property type="entry name" value="P-loop containing nucleoside triphosphate hydrolases"/>
    <property type="match status" value="1"/>
</dbReference>
<dbReference type="GO" id="GO:0005524">
    <property type="term" value="F:ATP binding"/>
    <property type="evidence" value="ECO:0007669"/>
    <property type="project" value="UniProtKB-KW"/>
</dbReference>
<evidence type="ECO:0000256" key="1">
    <source>
        <dbReference type="ARBA" id="ARBA00022448"/>
    </source>
</evidence>
<name>A0A1H2Y634_9RHOB</name>
<dbReference type="AlphaFoldDB" id="A0A1H2Y634"/>
<dbReference type="Pfam" id="PF00005">
    <property type="entry name" value="ABC_tran"/>
    <property type="match status" value="1"/>
</dbReference>
<feature type="domain" description="ABC transporter" evidence="4">
    <location>
        <begin position="6"/>
        <end position="252"/>
    </location>
</feature>
<protein>
    <submittedName>
        <fullName evidence="5">Branched-chain amino acid transport system ATP-binding protein</fullName>
    </submittedName>
</protein>
<dbReference type="PROSITE" id="PS50893">
    <property type="entry name" value="ABC_TRANSPORTER_2"/>
    <property type="match status" value="1"/>
</dbReference>
<dbReference type="STRING" id="356660.SAMN05444336_10310"/>
<evidence type="ECO:0000256" key="2">
    <source>
        <dbReference type="ARBA" id="ARBA00022741"/>
    </source>
</evidence>
<dbReference type="PANTHER" id="PTHR45772:SF9">
    <property type="entry name" value="CONSERVED COMPONENT OF ABC TRANSPORTER FOR NATURAL AMINO ACIDS"/>
    <property type="match status" value="1"/>
</dbReference>
<keyword evidence="1" id="KW-0813">Transport</keyword>
<dbReference type="InterPro" id="IPR003439">
    <property type="entry name" value="ABC_transporter-like_ATP-bd"/>
</dbReference>
<dbReference type="InterPro" id="IPR051120">
    <property type="entry name" value="ABC_AA/LPS_Transport"/>
</dbReference>
<dbReference type="InterPro" id="IPR027417">
    <property type="entry name" value="P-loop_NTPase"/>
</dbReference>
<keyword evidence="2" id="KW-0547">Nucleotide-binding</keyword>
<dbReference type="SMART" id="SM00382">
    <property type="entry name" value="AAA"/>
    <property type="match status" value="1"/>
</dbReference>
<dbReference type="Gene3D" id="3.40.50.300">
    <property type="entry name" value="P-loop containing nucleotide triphosphate hydrolases"/>
    <property type="match status" value="1"/>
</dbReference>
<reference evidence="5 6" key="1">
    <citation type="submission" date="2016-10" db="EMBL/GenBank/DDBJ databases">
        <authorList>
            <person name="de Groot N.N."/>
        </authorList>
    </citation>
    <scope>NUCLEOTIDE SEQUENCE [LARGE SCALE GENOMIC DNA]</scope>
    <source>
        <strain evidence="5 6">DSM 17890</strain>
    </source>
</reference>
<dbReference type="Proteomes" id="UP000199118">
    <property type="component" value="Unassembled WGS sequence"/>
</dbReference>
<dbReference type="CDD" id="cd03219">
    <property type="entry name" value="ABC_Mj1267_LivG_branched"/>
    <property type="match status" value="1"/>
</dbReference>
<proteinExistence type="predicted"/>
<dbReference type="InterPro" id="IPR003593">
    <property type="entry name" value="AAA+_ATPase"/>
</dbReference>
<sequence>MTGWAVEAAGVEKRYGGVTALKGVDLRIPEGAIHGLIGPNGAGKSTLFDILCGITKPSGGRVSVLGMDVAALPAHHVARRGVGRTFQRTATFRDSTVRENLLFASYGRMRHSVLQRMARAPAWREDMAAFETRADAVLETCGLAHLSDQPAAALAYGTQRRLAVAVMLMNDPKILFLDEPVAGMNDAETAEFIALVRDIARGRTIVIVEHDMAAIGALCSEVLVMVDGAQVVSDTPERALAHPDVVAAYLGTDADD</sequence>
<organism evidence="5 6">
    <name type="scientific">Albimonas donghaensis</name>
    <dbReference type="NCBI Taxonomy" id="356660"/>
    <lineage>
        <taxon>Bacteria</taxon>
        <taxon>Pseudomonadati</taxon>
        <taxon>Pseudomonadota</taxon>
        <taxon>Alphaproteobacteria</taxon>
        <taxon>Rhodobacterales</taxon>
        <taxon>Paracoccaceae</taxon>
        <taxon>Albimonas</taxon>
    </lineage>
</organism>